<keyword evidence="3" id="KW-0813">Transport</keyword>
<evidence type="ECO:0000256" key="13">
    <source>
        <dbReference type="ARBA" id="ARBA00023303"/>
    </source>
</evidence>
<dbReference type="SMART" id="SM00918">
    <property type="entry name" value="Lig_chan-Glu_bd"/>
    <property type="match status" value="1"/>
</dbReference>
<dbReference type="InterPro" id="IPR001320">
    <property type="entry name" value="Iontro_rcpt_C"/>
</dbReference>
<keyword evidence="9 18" id="KW-0675">Receptor</keyword>
<evidence type="ECO:0000256" key="8">
    <source>
        <dbReference type="ARBA" id="ARBA00023136"/>
    </source>
</evidence>
<keyword evidence="6" id="KW-0770">Synapse</keyword>
<proteinExistence type="inferred from homology"/>
<dbReference type="PANTHER" id="PTHR18966">
    <property type="entry name" value="IONOTROPIC GLUTAMATE RECEPTOR"/>
    <property type="match status" value="1"/>
</dbReference>
<feature type="transmembrane region" description="Helical" evidence="15">
    <location>
        <begin position="591"/>
        <end position="610"/>
    </location>
</feature>
<sequence>MSVCCGGGDGYRLKLSPLCSVLPNSEPYGRDMYAIVVKICTSIALLLLVAASEDDIKPLAGNKIVKIVALFNENDDSVNQLAYNVSAKIVNIMDTVLPKNRIVQRSEYVVNDMYNVTRVVCDTLKLGIAAFIDGTDDEDVENVIRSISTRTQIPFIETHWKKFHRPPDPYSINIYPDPLLLAQAIRDIILDMDWESFTAIYQSPESLIRLKALLMHFDYGQKAPGKSIKIIQIPPTDDFRPLFKELKLSGEKHIILDYEVEHITHILGQAEEVHFMGDYQSYVITNLDAHTLSFEEFHKSMANITLIRLIDPENQHVRNAVEEIVFNEQKSGRISALSPNTIKTKTALMYDAVNFFATSLHGLVATQAMGPTRIACDDIKPWVHGYSLINYMRVMELNGLTGKMRFDTETGNRNYFKVDVVRVQESKKHRLGSWDPLDGMTLTRSASEMNLEFAQSITNKTFIVVGKLVQPYLMKCNATEKGMDKDEECFEGFAYDLVEEMAKYNGFKFKFTTNQDYGTMQKTGKWSGMIGELQSMRADLAICDLTITFDRRNAVDFTTPFMTLGISILYAKPEKKKPQLFWFLNPLSFSVWMYTATAYLGVSLFLFMLARMTPFEWELPHPVKPGDNMMENSMTLLNCLWFSIGSVLCAGCEILPKITPNEWHDPQPWKDGNNELETRLNVANLIWFSCGTMLQQGSDISPQAVSTRLVAGMWWFFALIMTSSYTANLTASITSGRLETPIKNVDDLSKDSNIQYGCYEEGSTASFFQRSNLSLYQRMWSVMEASNPTVFTKSNQEGVDRVLKGKGRYAFLMESSSIEYQTERNCNLMQIGNTLDSKGYGIAMPMNSPYRTLISESVLRLQESGFMRELKDKWWKVQGDNKCEEEDESDELGFTKIGGVFVVLVLGCLIAFMFSILEFLWNIRKVAIEEEITPKEALILEWKFAMKCDGGVKPLRRRHHADTNSDTS</sequence>
<dbReference type="SUPFAM" id="SSF53822">
    <property type="entry name" value="Periplasmic binding protein-like I"/>
    <property type="match status" value="1"/>
</dbReference>
<dbReference type="Gene3D" id="3.40.190.10">
    <property type="entry name" value="Periplasmic binding protein-like II"/>
    <property type="match status" value="2"/>
</dbReference>
<dbReference type="GO" id="GO:0045211">
    <property type="term" value="C:postsynaptic membrane"/>
    <property type="evidence" value="ECO:0007669"/>
    <property type="project" value="UniProtKB-SubCell"/>
</dbReference>
<dbReference type="AlphaFoldDB" id="A0A6G0YEC7"/>
<keyword evidence="12" id="KW-1071">Ligand-gated ion channel</keyword>
<dbReference type="FunFam" id="1.10.287.70:FF:000143">
    <property type="entry name" value="Probable glutamate receptor"/>
    <property type="match status" value="1"/>
</dbReference>
<keyword evidence="5 15" id="KW-1133">Transmembrane helix</keyword>
<dbReference type="Pfam" id="PF00060">
    <property type="entry name" value="Lig_chan"/>
    <property type="match status" value="2"/>
</dbReference>
<dbReference type="InterPro" id="IPR019594">
    <property type="entry name" value="Glu/Gly-bd"/>
</dbReference>
<dbReference type="GO" id="GO:0015276">
    <property type="term" value="F:ligand-gated monoatomic ion channel activity"/>
    <property type="evidence" value="ECO:0007669"/>
    <property type="project" value="InterPro"/>
</dbReference>
<dbReference type="InterPro" id="IPR001828">
    <property type="entry name" value="ANF_lig-bd_rcpt"/>
</dbReference>
<dbReference type="Pfam" id="PF01094">
    <property type="entry name" value="ANF_receptor"/>
    <property type="match status" value="1"/>
</dbReference>
<feature type="domain" description="Ionotropic glutamate receptor L-glutamate and glycine-binding" evidence="17">
    <location>
        <begin position="471"/>
        <end position="535"/>
    </location>
</feature>
<feature type="transmembrane region" description="Helical" evidence="15">
    <location>
        <begin position="897"/>
        <end position="921"/>
    </location>
</feature>
<evidence type="ECO:0000256" key="11">
    <source>
        <dbReference type="ARBA" id="ARBA00023257"/>
    </source>
</evidence>
<dbReference type="EMBL" id="VUJU01004525">
    <property type="protein sequence ID" value="KAF0754081.1"/>
    <property type="molecule type" value="Genomic_DNA"/>
</dbReference>
<keyword evidence="13" id="KW-0407">Ion channel</keyword>
<evidence type="ECO:0000256" key="1">
    <source>
        <dbReference type="ARBA" id="ARBA00004141"/>
    </source>
</evidence>
<feature type="transmembrane region" description="Helical" evidence="15">
    <location>
        <begin position="554"/>
        <end position="571"/>
    </location>
</feature>
<evidence type="ECO:0000256" key="6">
    <source>
        <dbReference type="ARBA" id="ARBA00023018"/>
    </source>
</evidence>
<dbReference type="SMART" id="SM00079">
    <property type="entry name" value="PBPe"/>
    <property type="match status" value="1"/>
</dbReference>
<dbReference type="Gene3D" id="3.40.50.2300">
    <property type="match status" value="2"/>
</dbReference>
<evidence type="ECO:0000256" key="3">
    <source>
        <dbReference type="ARBA" id="ARBA00022448"/>
    </source>
</evidence>
<keyword evidence="11" id="KW-0628">Postsynaptic cell membrane</keyword>
<reference evidence="18 19" key="1">
    <citation type="submission" date="2019-08" db="EMBL/GenBank/DDBJ databases">
        <title>Whole genome of Aphis craccivora.</title>
        <authorList>
            <person name="Voronova N.V."/>
            <person name="Shulinski R.S."/>
            <person name="Bandarenka Y.V."/>
            <person name="Zhorov D.G."/>
            <person name="Warner D."/>
        </authorList>
    </citation>
    <scope>NUCLEOTIDE SEQUENCE [LARGE SCALE GENOMIC DNA]</scope>
    <source>
        <strain evidence="18">180601</strain>
        <tissue evidence="18">Whole Body</tissue>
    </source>
</reference>
<accession>A0A6G0YEC7</accession>
<evidence type="ECO:0000256" key="4">
    <source>
        <dbReference type="ARBA" id="ARBA00022692"/>
    </source>
</evidence>
<comment type="similarity">
    <text evidence="2">Belongs to the glutamate-gated ion channel (TC 1.A.10.1) family.</text>
</comment>
<dbReference type="InterPro" id="IPR028082">
    <property type="entry name" value="Peripla_BP_I"/>
</dbReference>
<evidence type="ECO:0000256" key="2">
    <source>
        <dbReference type="ARBA" id="ARBA00008685"/>
    </source>
</evidence>
<dbReference type="Gene3D" id="1.10.287.70">
    <property type="match status" value="2"/>
</dbReference>
<keyword evidence="4 15" id="KW-0812">Transmembrane</keyword>
<feature type="domain" description="Ionotropic glutamate receptor C-terminal" evidence="16">
    <location>
        <begin position="461"/>
        <end position="877"/>
    </location>
</feature>
<keyword evidence="7" id="KW-0406">Ion transport</keyword>
<dbReference type="OrthoDB" id="5984008at2759"/>
<evidence type="ECO:0000256" key="7">
    <source>
        <dbReference type="ARBA" id="ARBA00023065"/>
    </source>
</evidence>
<protein>
    <submittedName>
        <fullName evidence="18">Glutamate receptor ionotropic, kainate 2-like isoform X1</fullName>
    </submittedName>
</protein>
<evidence type="ECO:0000256" key="9">
    <source>
        <dbReference type="ARBA" id="ARBA00023170"/>
    </source>
</evidence>
<keyword evidence="19" id="KW-1185">Reference proteome</keyword>
<evidence type="ECO:0000259" key="17">
    <source>
        <dbReference type="SMART" id="SM00918"/>
    </source>
</evidence>
<organism evidence="18 19">
    <name type="scientific">Aphis craccivora</name>
    <name type="common">Cowpea aphid</name>
    <dbReference type="NCBI Taxonomy" id="307492"/>
    <lineage>
        <taxon>Eukaryota</taxon>
        <taxon>Metazoa</taxon>
        <taxon>Ecdysozoa</taxon>
        <taxon>Arthropoda</taxon>
        <taxon>Hexapoda</taxon>
        <taxon>Insecta</taxon>
        <taxon>Pterygota</taxon>
        <taxon>Neoptera</taxon>
        <taxon>Paraneoptera</taxon>
        <taxon>Hemiptera</taxon>
        <taxon>Sternorrhyncha</taxon>
        <taxon>Aphidomorpha</taxon>
        <taxon>Aphidoidea</taxon>
        <taxon>Aphididae</taxon>
        <taxon>Aphidini</taxon>
        <taxon>Aphis</taxon>
        <taxon>Aphis</taxon>
    </lineage>
</organism>
<evidence type="ECO:0000256" key="14">
    <source>
        <dbReference type="ARBA" id="ARBA00034100"/>
    </source>
</evidence>
<evidence type="ECO:0000256" key="15">
    <source>
        <dbReference type="SAM" id="Phobius"/>
    </source>
</evidence>
<evidence type="ECO:0000313" key="18">
    <source>
        <dbReference type="EMBL" id="KAF0754081.1"/>
    </source>
</evidence>
<dbReference type="CDD" id="cd06382">
    <property type="entry name" value="PBP1_iGluR_Kainate"/>
    <property type="match status" value="1"/>
</dbReference>
<gene>
    <name evidence="18" type="ORF">FWK35_00022752</name>
</gene>
<dbReference type="FunFam" id="3.40.190.10:FF:000061">
    <property type="entry name" value="Glutamate receptor, ionotropic kainate"/>
    <property type="match status" value="1"/>
</dbReference>
<name>A0A6G0YEC7_APHCR</name>
<evidence type="ECO:0000259" key="16">
    <source>
        <dbReference type="SMART" id="SM00079"/>
    </source>
</evidence>
<evidence type="ECO:0000313" key="19">
    <source>
        <dbReference type="Proteomes" id="UP000478052"/>
    </source>
</evidence>
<comment type="caution">
    <text evidence="18">The sequence shown here is derived from an EMBL/GenBank/DDBJ whole genome shotgun (WGS) entry which is preliminary data.</text>
</comment>
<evidence type="ECO:0000256" key="12">
    <source>
        <dbReference type="ARBA" id="ARBA00023286"/>
    </source>
</evidence>
<evidence type="ECO:0000256" key="10">
    <source>
        <dbReference type="ARBA" id="ARBA00023180"/>
    </source>
</evidence>
<keyword evidence="10" id="KW-0325">Glycoprotein</keyword>
<dbReference type="SUPFAM" id="SSF53850">
    <property type="entry name" value="Periplasmic binding protein-like II"/>
    <property type="match status" value="1"/>
</dbReference>
<comment type="subcellular location">
    <subcellularLocation>
        <location evidence="1">Membrane</location>
        <topology evidence="1">Multi-pass membrane protein</topology>
    </subcellularLocation>
    <subcellularLocation>
        <location evidence="14">Postsynaptic cell membrane</location>
    </subcellularLocation>
</comment>
<evidence type="ECO:0000256" key="5">
    <source>
        <dbReference type="ARBA" id="ARBA00022989"/>
    </source>
</evidence>
<dbReference type="InterPro" id="IPR015683">
    <property type="entry name" value="Ionotropic_Glu_rcpt"/>
</dbReference>
<keyword evidence="8 15" id="KW-0472">Membrane</keyword>
<dbReference type="Pfam" id="PF10613">
    <property type="entry name" value="Lig_chan-Glu_bd"/>
    <property type="match status" value="1"/>
</dbReference>
<dbReference type="Proteomes" id="UP000478052">
    <property type="component" value="Unassembled WGS sequence"/>
</dbReference>
<dbReference type="FunFam" id="3.40.190.10:FF:000178">
    <property type="entry name" value="Glutamate receptor subunit"/>
    <property type="match status" value="1"/>
</dbReference>